<proteinExistence type="predicted"/>
<dbReference type="GO" id="GO:0008168">
    <property type="term" value="F:methyltransferase activity"/>
    <property type="evidence" value="ECO:0007669"/>
    <property type="project" value="UniProtKB-UniRule"/>
</dbReference>
<feature type="domain" description="Hcy-binding" evidence="5">
    <location>
        <begin position="1"/>
        <end position="299"/>
    </location>
</feature>
<dbReference type="GO" id="GO:0009086">
    <property type="term" value="P:methionine biosynthetic process"/>
    <property type="evidence" value="ECO:0007669"/>
    <property type="project" value="InterPro"/>
</dbReference>
<protein>
    <submittedName>
        <fullName evidence="6">Homocysteine/selenocysteine methylase (S-methylmethionine-dependent)</fullName>
    </submittedName>
</protein>
<dbReference type="PIRSF" id="PIRSF037505">
    <property type="entry name" value="Betaine_HMT"/>
    <property type="match status" value="1"/>
</dbReference>
<dbReference type="Pfam" id="PF02574">
    <property type="entry name" value="S-methyl_trans"/>
    <property type="match status" value="1"/>
</dbReference>
<keyword evidence="2 4" id="KW-0808">Transferase</keyword>
<accession>A0A1M5XQQ2</accession>
<dbReference type="RefSeq" id="WP_208609813.1">
    <property type="nucleotide sequence ID" value="NZ_FQXS01000022.1"/>
</dbReference>
<gene>
    <name evidence="6" type="ORF">SAMN02745124_03272</name>
</gene>
<dbReference type="InterPro" id="IPR017226">
    <property type="entry name" value="BHMT-like"/>
</dbReference>
<keyword evidence="3 4" id="KW-0479">Metal-binding</keyword>
<dbReference type="GO" id="GO:0008270">
    <property type="term" value="F:zinc ion binding"/>
    <property type="evidence" value="ECO:0007669"/>
    <property type="project" value="InterPro"/>
</dbReference>
<evidence type="ECO:0000259" key="5">
    <source>
        <dbReference type="PROSITE" id="PS50970"/>
    </source>
</evidence>
<evidence type="ECO:0000313" key="6">
    <source>
        <dbReference type="EMBL" id="SHI02175.1"/>
    </source>
</evidence>
<evidence type="ECO:0000256" key="1">
    <source>
        <dbReference type="ARBA" id="ARBA00022603"/>
    </source>
</evidence>
<dbReference type="AlphaFoldDB" id="A0A1M5XQQ2"/>
<dbReference type="GO" id="GO:0032259">
    <property type="term" value="P:methylation"/>
    <property type="evidence" value="ECO:0007669"/>
    <property type="project" value="UniProtKB-KW"/>
</dbReference>
<organism evidence="6 7">
    <name type="scientific">Desulfofustis glycolicus DSM 9705</name>
    <dbReference type="NCBI Taxonomy" id="1121409"/>
    <lineage>
        <taxon>Bacteria</taxon>
        <taxon>Pseudomonadati</taxon>
        <taxon>Thermodesulfobacteriota</taxon>
        <taxon>Desulfobulbia</taxon>
        <taxon>Desulfobulbales</taxon>
        <taxon>Desulfocapsaceae</taxon>
        <taxon>Desulfofustis</taxon>
    </lineage>
</organism>
<sequence length="300" mass="32439">MSLNTFTLLDGGMGRELQAMGAPFRQPEWSALALMEAPGSVRAAHENFIGAGADVITTNTYAVVPFHIDSKTFATDGRRLIRLAAEIARRAADEANREVTVAGCIPPLFGSYEPQNFDASQADSIITPLIEEQQDLVDYWLLETTSAISEARFACSHLTATDKPIWISYTLTDREDYAAQPTTLRSGEAIHDAVAFARTTAGVEAVLFNCSGPEEMVDAIKIAVDVAGVPLRIGCYANSFAKTGSDEIRANTLISELRRDITPDVYLRFARMWKQAGASIVGGCCGIGPAHIKALHDALR</sequence>
<dbReference type="Gene3D" id="3.20.20.330">
    <property type="entry name" value="Homocysteine-binding-like domain"/>
    <property type="match status" value="1"/>
</dbReference>
<keyword evidence="7" id="KW-1185">Reference proteome</keyword>
<dbReference type="PROSITE" id="PS50970">
    <property type="entry name" value="HCY"/>
    <property type="match status" value="1"/>
</dbReference>
<feature type="binding site" evidence="3 4">
    <location>
        <position position="285"/>
    </location>
    <ligand>
        <name>Zn(2+)</name>
        <dbReference type="ChEBI" id="CHEBI:29105"/>
    </ligand>
</feature>
<evidence type="ECO:0000256" key="3">
    <source>
        <dbReference type="PIRSR" id="PIRSR037505-2"/>
    </source>
</evidence>
<dbReference type="PANTHER" id="PTHR11103:SF18">
    <property type="entry name" value="SLR1189 PROTEIN"/>
    <property type="match status" value="1"/>
</dbReference>
<keyword evidence="1 4" id="KW-0489">Methyltransferase</keyword>
<dbReference type="Proteomes" id="UP000184139">
    <property type="component" value="Unassembled WGS sequence"/>
</dbReference>
<dbReference type="InterPro" id="IPR036589">
    <property type="entry name" value="HCY_dom_sf"/>
</dbReference>
<feature type="binding site" evidence="3 4">
    <location>
        <position position="284"/>
    </location>
    <ligand>
        <name>Zn(2+)</name>
        <dbReference type="ChEBI" id="CHEBI:29105"/>
    </ligand>
</feature>
<name>A0A1M5XQQ2_9BACT</name>
<comment type="cofactor">
    <cofactor evidence="3">
        <name>Zn(2+)</name>
        <dbReference type="ChEBI" id="CHEBI:29105"/>
    </cofactor>
    <text evidence="3">Binds 1 zinc ion per subunit.</text>
</comment>
<evidence type="ECO:0000313" key="7">
    <source>
        <dbReference type="Proteomes" id="UP000184139"/>
    </source>
</evidence>
<dbReference type="SUPFAM" id="SSF82282">
    <property type="entry name" value="Homocysteine S-methyltransferase"/>
    <property type="match status" value="1"/>
</dbReference>
<feature type="binding site" evidence="3 4">
    <location>
        <position position="210"/>
    </location>
    <ligand>
        <name>Zn(2+)</name>
        <dbReference type="ChEBI" id="CHEBI:29105"/>
    </ligand>
</feature>
<dbReference type="STRING" id="1121409.SAMN02745124_03272"/>
<reference evidence="6 7" key="1">
    <citation type="submission" date="2016-11" db="EMBL/GenBank/DDBJ databases">
        <authorList>
            <person name="Jaros S."/>
            <person name="Januszkiewicz K."/>
            <person name="Wedrychowicz H."/>
        </authorList>
    </citation>
    <scope>NUCLEOTIDE SEQUENCE [LARGE SCALE GENOMIC DNA]</scope>
    <source>
        <strain evidence="6 7">DSM 9705</strain>
    </source>
</reference>
<dbReference type="PANTHER" id="PTHR11103">
    <property type="entry name" value="SLR1189 PROTEIN"/>
    <property type="match status" value="1"/>
</dbReference>
<evidence type="ECO:0000256" key="2">
    <source>
        <dbReference type="ARBA" id="ARBA00022679"/>
    </source>
</evidence>
<dbReference type="EMBL" id="FQXS01000022">
    <property type="protein sequence ID" value="SHI02175.1"/>
    <property type="molecule type" value="Genomic_DNA"/>
</dbReference>
<keyword evidence="3 4" id="KW-0862">Zinc</keyword>
<dbReference type="InterPro" id="IPR003726">
    <property type="entry name" value="HCY_dom"/>
</dbReference>
<evidence type="ECO:0000256" key="4">
    <source>
        <dbReference type="PROSITE-ProRule" id="PRU00333"/>
    </source>
</evidence>